<evidence type="ECO:0000256" key="5">
    <source>
        <dbReference type="ARBA" id="ARBA00023034"/>
    </source>
</evidence>
<proteinExistence type="inferred from homology"/>
<feature type="region of interest" description="Disordered" evidence="6">
    <location>
        <begin position="58"/>
        <end position="79"/>
    </location>
</feature>
<keyword evidence="3" id="KW-0328">Glycosyltransferase</keyword>
<dbReference type="EMBL" id="KK198754">
    <property type="protein sequence ID" value="KCW85555.1"/>
    <property type="molecule type" value="Genomic_DNA"/>
</dbReference>
<feature type="transmembrane region" description="Helical" evidence="7">
    <location>
        <begin position="12"/>
        <end position="33"/>
    </location>
</feature>
<dbReference type="PANTHER" id="PTHR11062">
    <property type="entry name" value="EXOSTOSIN HEPARAN SULFATE GLYCOSYLTRANSFERASE -RELATED"/>
    <property type="match status" value="1"/>
</dbReference>
<comment type="subcellular location">
    <subcellularLocation>
        <location evidence="1">Golgi apparatus membrane</location>
        <topology evidence="1">Single-pass type II membrane protein</topology>
    </subcellularLocation>
</comment>
<evidence type="ECO:0000256" key="3">
    <source>
        <dbReference type="ARBA" id="ARBA00022676"/>
    </source>
</evidence>
<evidence type="ECO:0000256" key="6">
    <source>
        <dbReference type="SAM" id="MobiDB-lite"/>
    </source>
</evidence>
<dbReference type="InterPro" id="IPR004263">
    <property type="entry name" value="Exostosin"/>
</dbReference>
<dbReference type="eggNOG" id="KOG1021">
    <property type="taxonomic scope" value="Eukaryota"/>
</dbReference>
<protein>
    <recommendedName>
        <fullName evidence="8">Exostosin GT47 domain-containing protein</fullName>
    </recommendedName>
</protein>
<dbReference type="InterPro" id="IPR040911">
    <property type="entry name" value="Exostosin_GT47"/>
</dbReference>
<evidence type="ECO:0000313" key="9">
    <source>
        <dbReference type="EMBL" id="KCW85555.1"/>
    </source>
</evidence>
<dbReference type="Pfam" id="PF03016">
    <property type="entry name" value="Exostosin_GT47"/>
    <property type="match status" value="1"/>
</dbReference>
<keyword evidence="7" id="KW-0472">Membrane</keyword>
<keyword evidence="7" id="KW-1133">Transmembrane helix</keyword>
<reference evidence="9" key="1">
    <citation type="submission" date="2013-07" db="EMBL/GenBank/DDBJ databases">
        <title>The genome of Eucalyptus grandis.</title>
        <authorList>
            <person name="Schmutz J."/>
            <person name="Hayes R."/>
            <person name="Myburg A."/>
            <person name="Tuskan G."/>
            <person name="Grattapaglia D."/>
            <person name="Rokhsar D.S."/>
        </authorList>
    </citation>
    <scope>NUCLEOTIDE SEQUENCE</scope>
    <source>
        <tissue evidence="9">Leaf extractions</tissue>
    </source>
</reference>
<dbReference type="Gramene" id="KCW85555">
    <property type="protein sequence ID" value="KCW85555"/>
    <property type="gene ID" value="EUGRSUZ_B02354"/>
</dbReference>
<keyword evidence="7" id="KW-0812">Transmembrane</keyword>
<dbReference type="PANTHER" id="PTHR11062:SF282">
    <property type="entry name" value="XYLOGLUCAN GALACTOSYLTRANSFERASE GT11-RELATED"/>
    <property type="match status" value="1"/>
</dbReference>
<accession>A0A059D5R9</accession>
<keyword evidence="3" id="KW-0808">Transferase</keyword>
<keyword evidence="5" id="KW-0333">Golgi apparatus</keyword>
<gene>
    <name evidence="9" type="ORF">EUGRSUZ_B02354</name>
</gene>
<evidence type="ECO:0000256" key="7">
    <source>
        <dbReference type="SAM" id="Phobius"/>
    </source>
</evidence>
<name>A0A059D5R9_EUCGR</name>
<comment type="similarity">
    <text evidence="2">Belongs to the glycosyltransferase 47 family.</text>
</comment>
<keyword evidence="4" id="KW-0735">Signal-anchor</keyword>
<dbReference type="GO" id="GO:0000139">
    <property type="term" value="C:Golgi membrane"/>
    <property type="evidence" value="ECO:0007669"/>
    <property type="project" value="UniProtKB-SubCell"/>
</dbReference>
<evidence type="ECO:0000256" key="4">
    <source>
        <dbReference type="ARBA" id="ARBA00022968"/>
    </source>
</evidence>
<feature type="domain" description="Exostosin GT47" evidence="8">
    <location>
        <begin position="102"/>
        <end position="438"/>
    </location>
</feature>
<evidence type="ECO:0000256" key="1">
    <source>
        <dbReference type="ARBA" id="ARBA00004323"/>
    </source>
</evidence>
<sequence>MEKALLARCRNRWWLVILAGFLLWFALILSFHANPIHFVNYSSIDLAENYSQSNNVWSDHAKNKGETGRPFEGMKETNSSVPSSEIAEEKVIRQYREADSISCKGRHVYIQKLPRQFNEDMLRHCESLNNWTNMCDSLSNFGLGPQLPKSNKVLGNTGWYATDQFSLEVIFHNRMRRYKCLTDDSSVASAIFVPYYAGLDVARYLWDSNRTLRDVGPSDLVRWLRRRQEWKVMGGRDHFLVAGRIVWDFRRENDRPPNWGNNLVLLPESMNMTILVLESSLIDRGNDFAIPYPTYFHPSKDVEVRQWQSRMRRQKRRYLFSFAGAPRKDLYNSIRDKIISQCRASRRKCKLLECDSRGHRCHKPIFLMKLFQSSVFCLQPPGDSYTRRSAFDSMLAGCIPVFFHSGSAYDQYKWHLPGDHSKYSVFIPENHVKYGKVVLERRLLQIPKKDVLAMREEVIRLIPAILYADPTSELENYEDAFDLSVKGVLERVQRIREETLG</sequence>
<evidence type="ECO:0000259" key="8">
    <source>
        <dbReference type="Pfam" id="PF03016"/>
    </source>
</evidence>
<dbReference type="OMA" id="ARYLWDD"/>
<dbReference type="InParanoid" id="A0A059D5R9"/>
<organism evidence="9">
    <name type="scientific">Eucalyptus grandis</name>
    <name type="common">Flooded gum</name>
    <dbReference type="NCBI Taxonomy" id="71139"/>
    <lineage>
        <taxon>Eukaryota</taxon>
        <taxon>Viridiplantae</taxon>
        <taxon>Streptophyta</taxon>
        <taxon>Embryophyta</taxon>
        <taxon>Tracheophyta</taxon>
        <taxon>Spermatophyta</taxon>
        <taxon>Magnoliopsida</taxon>
        <taxon>eudicotyledons</taxon>
        <taxon>Gunneridae</taxon>
        <taxon>Pentapetalae</taxon>
        <taxon>rosids</taxon>
        <taxon>malvids</taxon>
        <taxon>Myrtales</taxon>
        <taxon>Myrtaceae</taxon>
        <taxon>Myrtoideae</taxon>
        <taxon>Eucalypteae</taxon>
        <taxon>Eucalyptus</taxon>
    </lineage>
</organism>
<dbReference type="GO" id="GO:0016757">
    <property type="term" value="F:glycosyltransferase activity"/>
    <property type="evidence" value="ECO:0007669"/>
    <property type="project" value="UniProtKB-KW"/>
</dbReference>
<dbReference type="STRING" id="71139.A0A059D5R9"/>
<dbReference type="AlphaFoldDB" id="A0A059D5R9"/>
<feature type="compositionally biased region" description="Basic and acidic residues" evidence="6">
    <location>
        <begin position="59"/>
        <end position="75"/>
    </location>
</feature>
<evidence type="ECO:0000256" key="2">
    <source>
        <dbReference type="ARBA" id="ARBA00010271"/>
    </source>
</evidence>